<evidence type="ECO:0000313" key="4">
    <source>
        <dbReference type="EMBL" id="QHS79531.1"/>
    </source>
</evidence>
<accession>A0A6C0AJM1</accession>
<dbReference type="NCBIfam" id="TIGR01453">
    <property type="entry name" value="grpIintron_endo"/>
    <property type="match status" value="1"/>
</dbReference>
<dbReference type="CDD" id="cd10443">
    <property type="entry name" value="GIY-YIG_HE_Tlr8p_PBC-V_like"/>
    <property type="match status" value="1"/>
</dbReference>
<dbReference type="SUPFAM" id="SSF82771">
    <property type="entry name" value="GIY-YIG endonuclease"/>
    <property type="match status" value="1"/>
</dbReference>
<dbReference type="SMART" id="SM00496">
    <property type="entry name" value="IENR2"/>
    <property type="match status" value="5"/>
</dbReference>
<dbReference type="Pfam" id="PF01541">
    <property type="entry name" value="GIY-YIG"/>
    <property type="match status" value="1"/>
</dbReference>
<dbReference type="GO" id="GO:0004519">
    <property type="term" value="F:endonuclease activity"/>
    <property type="evidence" value="ECO:0007669"/>
    <property type="project" value="InterPro"/>
</dbReference>
<feature type="region of interest" description="Disordered" evidence="2">
    <location>
        <begin position="153"/>
        <end position="172"/>
    </location>
</feature>
<dbReference type="AlphaFoldDB" id="A0A6C0AJM1"/>
<evidence type="ECO:0000259" key="3">
    <source>
        <dbReference type="PROSITE" id="PS50164"/>
    </source>
</evidence>
<dbReference type="InterPro" id="IPR003611">
    <property type="entry name" value="NUMOD3"/>
</dbReference>
<dbReference type="PROSITE" id="PS50164">
    <property type="entry name" value="GIY_YIG"/>
    <property type="match status" value="1"/>
</dbReference>
<sequence length="196" mass="22854">MVYGVIYKITNTINSKKYYGQTTQLLKRWSRHRANARNNVDGPLYNAIRLYGLDNFKFEVVCSCDTLAELNEMEEKNISDDNTCSPNGYNIQKGGNKHEHSEETCEKIRKKLTGRKLQPLSQERKEKIRNALIGHKVSDETKIKLREASLNMSDETREKMRQAKLGKKQSPEQIEKVRQRMLTYWALKKSEKNIIS</sequence>
<protein>
    <recommendedName>
        <fullName evidence="3">GIY-YIG domain-containing protein</fullName>
    </recommendedName>
</protein>
<dbReference type="InterPro" id="IPR006350">
    <property type="entry name" value="Intron_endoG1"/>
</dbReference>
<organism evidence="4">
    <name type="scientific">viral metagenome</name>
    <dbReference type="NCBI Taxonomy" id="1070528"/>
    <lineage>
        <taxon>unclassified sequences</taxon>
        <taxon>metagenomes</taxon>
        <taxon>organismal metagenomes</taxon>
    </lineage>
</organism>
<name>A0A6C0AJM1_9ZZZZ</name>
<dbReference type="Gene3D" id="3.40.1440.10">
    <property type="entry name" value="GIY-YIG endonuclease"/>
    <property type="match status" value="1"/>
</dbReference>
<dbReference type="EMBL" id="MN740646">
    <property type="protein sequence ID" value="QHS79531.1"/>
    <property type="molecule type" value="Genomic_DNA"/>
</dbReference>
<evidence type="ECO:0000256" key="2">
    <source>
        <dbReference type="SAM" id="MobiDB-lite"/>
    </source>
</evidence>
<dbReference type="InterPro" id="IPR000305">
    <property type="entry name" value="GIY-YIG_endonuc"/>
</dbReference>
<dbReference type="InterPro" id="IPR035901">
    <property type="entry name" value="GIY-YIG_endonuc_sf"/>
</dbReference>
<proteinExistence type="predicted"/>
<dbReference type="SMART" id="SM00465">
    <property type="entry name" value="GIYc"/>
    <property type="match status" value="1"/>
</dbReference>
<feature type="domain" description="GIY-YIG" evidence="3">
    <location>
        <begin position="2"/>
        <end position="91"/>
    </location>
</feature>
<dbReference type="GO" id="GO:0003677">
    <property type="term" value="F:DNA binding"/>
    <property type="evidence" value="ECO:0007669"/>
    <property type="project" value="InterPro"/>
</dbReference>
<reference evidence="4" key="1">
    <citation type="journal article" date="2020" name="Nature">
        <title>Giant virus diversity and host interactions through global metagenomics.</title>
        <authorList>
            <person name="Schulz F."/>
            <person name="Roux S."/>
            <person name="Paez-Espino D."/>
            <person name="Jungbluth S."/>
            <person name="Walsh D.A."/>
            <person name="Denef V.J."/>
            <person name="McMahon K.D."/>
            <person name="Konstantinidis K.T."/>
            <person name="Eloe-Fadrosh E.A."/>
            <person name="Kyrpides N.C."/>
            <person name="Woyke T."/>
        </authorList>
    </citation>
    <scope>NUCLEOTIDE SEQUENCE</scope>
    <source>
        <strain evidence="4">GVMAG-S-1035237-23</strain>
    </source>
</reference>
<evidence type="ECO:0000256" key="1">
    <source>
        <dbReference type="ARBA" id="ARBA00010045"/>
    </source>
</evidence>
<comment type="similarity">
    <text evidence="1">To endonucleases of group I introns of fungi and phage.</text>
</comment>